<reference evidence="2" key="1">
    <citation type="journal article" date="2019" name="Int. J. Syst. Evol. Microbiol.">
        <title>The Global Catalogue of Microorganisms (GCM) 10K type strain sequencing project: providing services to taxonomists for standard genome sequencing and annotation.</title>
        <authorList>
            <consortium name="The Broad Institute Genomics Platform"/>
            <consortium name="The Broad Institute Genome Sequencing Center for Infectious Disease"/>
            <person name="Wu L."/>
            <person name="Ma J."/>
        </authorList>
    </citation>
    <scope>NUCLEOTIDE SEQUENCE [LARGE SCALE GENOMIC DNA]</scope>
    <source>
        <strain evidence="2">JCM 17326</strain>
    </source>
</reference>
<evidence type="ECO:0000313" key="1">
    <source>
        <dbReference type="EMBL" id="GAA3604158.1"/>
    </source>
</evidence>
<proteinExistence type="predicted"/>
<accession>A0ABP6ZF31</accession>
<protein>
    <recommendedName>
        <fullName evidence="3">XRE family transcriptional regulator</fullName>
    </recommendedName>
</protein>
<name>A0ABP6ZF31_9ACTN</name>
<keyword evidence="2" id="KW-1185">Reference proteome</keyword>
<sequence>MFDVDLVQRRVRDLRMGGAEFTRRVGMSLDTLRTARTATISIDLALRICDAVDLDISELLGRRPAGRARPPEDDDLVLEAALAQHGQVAENDLAEALGWSRTRVHEAAEDLSLRITETALHLIYREGFLELQPRPGALPSAVSRRLQDLQQARLPPSPDDAAVLLHLIQAGRPLTLNRNILIDWEAEEHLIRQGIAAERQHRGQHEIATMWFTPTPHEDILFGLGLGVHPRKERI</sequence>
<gene>
    <name evidence="1" type="ORF">GCM10022419_105940</name>
</gene>
<organism evidence="1 2">
    <name type="scientific">Nonomuraea rosea</name>
    <dbReference type="NCBI Taxonomy" id="638574"/>
    <lineage>
        <taxon>Bacteria</taxon>
        <taxon>Bacillati</taxon>
        <taxon>Actinomycetota</taxon>
        <taxon>Actinomycetes</taxon>
        <taxon>Streptosporangiales</taxon>
        <taxon>Streptosporangiaceae</taxon>
        <taxon>Nonomuraea</taxon>
    </lineage>
</organism>
<dbReference type="RefSeq" id="WP_345574048.1">
    <property type="nucleotide sequence ID" value="NZ_BAABDQ010000039.1"/>
</dbReference>
<dbReference type="Proteomes" id="UP001500630">
    <property type="component" value="Unassembled WGS sequence"/>
</dbReference>
<dbReference type="EMBL" id="BAABDQ010000039">
    <property type="protein sequence ID" value="GAA3604158.1"/>
    <property type="molecule type" value="Genomic_DNA"/>
</dbReference>
<evidence type="ECO:0008006" key="3">
    <source>
        <dbReference type="Google" id="ProtNLM"/>
    </source>
</evidence>
<evidence type="ECO:0000313" key="2">
    <source>
        <dbReference type="Proteomes" id="UP001500630"/>
    </source>
</evidence>
<comment type="caution">
    <text evidence="1">The sequence shown here is derived from an EMBL/GenBank/DDBJ whole genome shotgun (WGS) entry which is preliminary data.</text>
</comment>